<feature type="signal peptide" evidence="1">
    <location>
        <begin position="1"/>
        <end position="20"/>
    </location>
</feature>
<organism evidence="2 3">
    <name type="scientific">Beauveria bassiana (strain ARSEF 2860)</name>
    <name type="common">White muscardine disease fungus</name>
    <name type="synonym">Tritirachium shiotae</name>
    <dbReference type="NCBI Taxonomy" id="655819"/>
    <lineage>
        <taxon>Eukaryota</taxon>
        <taxon>Fungi</taxon>
        <taxon>Dikarya</taxon>
        <taxon>Ascomycota</taxon>
        <taxon>Pezizomycotina</taxon>
        <taxon>Sordariomycetes</taxon>
        <taxon>Hypocreomycetidae</taxon>
        <taxon>Hypocreales</taxon>
        <taxon>Cordycipitaceae</taxon>
        <taxon>Beauveria</taxon>
    </lineage>
</organism>
<evidence type="ECO:0000256" key="1">
    <source>
        <dbReference type="SAM" id="SignalP"/>
    </source>
</evidence>
<dbReference type="GeneID" id="19892703"/>
<evidence type="ECO:0000313" key="3">
    <source>
        <dbReference type="Proteomes" id="UP000002762"/>
    </source>
</evidence>
<reference evidence="2 3" key="1">
    <citation type="journal article" date="2012" name="Sci. Rep.">
        <title>Genomic perspectives on the evolution of fungal entomopathogenicity in Beauveria bassiana.</title>
        <authorList>
            <person name="Xiao G."/>
            <person name="Ying S.H."/>
            <person name="Zheng P."/>
            <person name="Wang Z.L."/>
            <person name="Zhang S."/>
            <person name="Xie X.Q."/>
            <person name="Shang Y."/>
            <person name="St Leger R.J."/>
            <person name="Zhao G.P."/>
            <person name="Wang C."/>
            <person name="Feng M.G."/>
        </authorList>
    </citation>
    <scope>NUCLEOTIDE SEQUENCE [LARGE SCALE GENOMIC DNA]</scope>
    <source>
        <strain evidence="2 3">ARSEF 2860</strain>
    </source>
</reference>
<accession>J5JBP0</accession>
<dbReference type="InParanoid" id="J5JBP0"/>
<dbReference type="STRING" id="655819.J5JBP0"/>
<dbReference type="HOGENOM" id="CLU_997446_0_0_1"/>
<gene>
    <name evidence="2" type="ORF">BBA_09691</name>
</gene>
<protein>
    <submittedName>
        <fullName evidence="2">Uncharacterized protein</fullName>
    </submittedName>
</protein>
<dbReference type="OrthoDB" id="5148775at2759"/>
<feature type="chain" id="PRO_5003784482" evidence="1">
    <location>
        <begin position="21"/>
        <end position="288"/>
    </location>
</feature>
<keyword evidence="3" id="KW-1185">Reference proteome</keyword>
<sequence>MTWVRDWLFFGAAWCHFVAAATDAPAIRGCDGTSHFGPPFNATGTVSFVTESFTHNNGKPWYLSVGLKDRRDKNAAYPGVQTVTGYVSLPDDYVRSAKTNTTQMCVYHLGQRNSTASPDGSCQGVVDDACAKFIHNFQESPSFSNGECPALPDDDVCGSNVFQLDTPITPIRSNCSTSVQPALAGLPDTYNTQPIFDLALPYGDSKVDDFTAYDLRVRQSNPVLLIFGAKQDQDQGKVVMYDSKLLCVAPVNVTAGSHVSKSLAVQTRVPMALLLMIAVMTLFGPFLC</sequence>
<dbReference type="Proteomes" id="UP000002762">
    <property type="component" value="Unassembled WGS sequence"/>
</dbReference>
<name>J5JBP0_BEAB2</name>
<dbReference type="AlphaFoldDB" id="J5JBP0"/>
<dbReference type="EMBL" id="JH725212">
    <property type="protein sequence ID" value="EJP61346.1"/>
    <property type="molecule type" value="Genomic_DNA"/>
</dbReference>
<dbReference type="RefSeq" id="XP_008603010.1">
    <property type="nucleotide sequence ID" value="XM_008604788.1"/>
</dbReference>
<evidence type="ECO:0000313" key="2">
    <source>
        <dbReference type="EMBL" id="EJP61346.1"/>
    </source>
</evidence>
<keyword evidence="1" id="KW-0732">Signal</keyword>
<proteinExistence type="predicted"/>